<dbReference type="InterPro" id="IPR018787">
    <property type="entry name" value="DUF2371_TMEM200"/>
</dbReference>
<reference evidence="9" key="2">
    <citation type="journal article" date="2017" name="Sci. Adv.">
        <title>A tail of two voltages: Proteomic comparison of the three electric organs of the electric eel.</title>
        <authorList>
            <person name="Traeger L.L."/>
            <person name="Sabat G."/>
            <person name="Barrett-Wilt G.A."/>
            <person name="Wells G.B."/>
            <person name="Sussman M.R."/>
        </authorList>
    </citation>
    <scope>NUCLEOTIDE SEQUENCE [LARGE SCALE GENOMIC DNA]</scope>
</reference>
<evidence type="ECO:0000256" key="3">
    <source>
        <dbReference type="ARBA" id="ARBA00022692"/>
    </source>
</evidence>
<comment type="similarity">
    <text evidence="2">Belongs to the TMEM200 family.</text>
</comment>
<reference evidence="8" key="4">
    <citation type="submission" date="2025-08" db="UniProtKB">
        <authorList>
            <consortium name="Ensembl"/>
        </authorList>
    </citation>
    <scope>IDENTIFICATION</scope>
</reference>
<evidence type="ECO:0008006" key="10">
    <source>
        <dbReference type="Google" id="ProtNLM"/>
    </source>
</evidence>
<reference evidence="9" key="1">
    <citation type="journal article" date="2014" name="Science">
        <title>Nonhuman genetics. Genomic basis for the convergent evolution of electric organs.</title>
        <authorList>
            <person name="Gallant J.R."/>
            <person name="Traeger L.L."/>
            <person name="Volkening J.D."/>
            <person name="Moffett H."/>
            <person name="Chen P.H."/>
            <person name="Novina C.D."/>
            <person name="Phillips G.N.Jr."/>
            <person name="Anand R."/>
            <person name="Wells G.B."/>
            <person name="Pinch M."/>
            <person name="Guth R."/>
            <person name="Unguez G.A."/>
            <person name="Albert J.S."/>
            <person name="Zakon H.H."/>
            <person name="Samanta M.P."/>
            <person name="Sussman M.R."/>
        </authorList>
    </citation>
    <scope>NUCLEOTIDE SEQUENCE [LARGE SCALE GENOMIC DNA]</scope>
</reference>
<reference evidence="8" key="3">
    <citation type="submission" date="2020-05" db="EMBL/GenBank/DDBJ databases">
        <title>Electrophorus electricus (electric eel) genome, fEleEle1, primary haplotype.</title>
        <authorList>
            <person name="Myers G."/>
            <person name="Meyer A."/>
            <person name="Fedrigo O."/>
            <person name="Formenti G."/>
            <person name="Rhie A."/>
            <person name="Tracey A."/>
            <person name="Sims Y."/>
            <person name="Jarvis E.D."/>
        </authorList>
    </citation>
    <scope>NUCLEOTIDE SEQUENCE [LARGE SCALE GENOMIC DNA]</scope>
</reference>
<evidence type="ECO:0000256" key="2">
    <source>
        <dbReference type="ARBA" id="ARBA00005308"/>
    </source>
</evidence>
<evidence type="ECO:0000256" key="6">
    <source>
        <dbReference type="SAM" id="MobiDB-lite"/>
    </source>
</evidence>
<keyword evidence="9" id="KW-1185">Reference proteome</keyword>
<dbReference type="Pfam" id="PF10177">
    <property type="entry name" value="DUF2371"/>
    <property type="match status" value="1"/>
</dbReference>
<name>A0A4W4GYT3_ELEEL</name>
<reference evidence="8" key="5">
    <citation type="submission" date="2025-09" db="UniProtKB">
        <authorList>
            <consortium name="Ensembl"/>
        </authorList>
    </citation>
    <scope>IDENTIFICATION</scope>
</reference>
<evidence type="ECO:0000313" key="8">
    <source>
        <dbReference type="Ensembl" id="ENSEEEP00000042865.1"/>
    </source>
</evidence>
<evidence type="ECO:0000313" key="9">
    <source>
        <dbReference type="Proteomes" id="UP000314983"/>
    </source>
</evidence>
<evidence type="ECO:0000256" key="5">
    <source>
        <dbReference type="ARBA" id="ARBA00023136"/>
    </source>
</evidence>
<accession>A0A4W4GYT3</accession>
<dbReference type="GO" id="GO:0016020">
    <property type="term" value="C:membrane"/>
    <property type="evidence" value="ECO:0007669"/>
    <property type="project" value="UniProtKB-SubCell"/>
</dbReference>
<protein>
    <recommendedName>
        <fullName evidence="10">Transmembrane protein 200B</fullName>
    </recommendedName>
</protein>
<feature type="transmembrane region" description="Helical" evidence="7">
    <location>
        <begin position="42"/>
        <end position="63"/>
    </location>
</feature>
<dbReference type="PANTHER" id="PTHR31815">
    <property type="entry name" value="AGAP005329-PA"/>
    <property type="match status" value="1"/>
</dbReference>
<dbReference type="AlphaFoldDB" id="A0A4W4GYT3"/>
<feature type="transmembrane region" description="Helical" evidence="7">
    <location>
        <begin position="87"/>
        <end position="108"/>
    </location>
</feature>
<evidence type="ECO:0000256" key="4">
    <source>
        <dbReference type="ARBA" id="ARBA00022989"/>
    </source>
</evidence>
<sequence length="256" mass="27366">IGMSAEEQTVKGVPVLGSDPSSPHKDPGPVIGGLNLRSAPGACLLFAGVLLLIGIGVAAGGYWPHRARKPPLHQVSSGRTPAEKLKLVGPVIMGVGLFIFICANTLLYENRDRRWGPYSQGNRFPTRSGRHRKAKSKRHPQPKASFNKGTLALCELRSNSPKDGVTPPTLESSSLCSGSDSIQVSFDLDRGAPLPQDRGSLTLTLPVIKLNNSLISCSEAPPLPEHSYRNLVRGPSGTKADHKTGGDIPTKYMRLL</sequence>
<dbReference type="Proteomes" id="UP000314983">
    <property type="component" value="Chromosome 5"/>
</dbReference>
<feature type="region of interest" description="Disordered" evidence="6">
    <location>
        <begin position="1"/>
        <end position="29"/>
    </location>
</feature>
<feature type="region of interest" description="Disordered" evidence="6">
    <location>
        <begin position="118"/>
        <end position="144"/>
    </location>
</feature>
<keyword evidence="5 7" id="KW-0472">Membrane</keyword>
<keyword evidence="3 7" id="KW-0812">Transmembrane</keyword>
<dbReference type="PANTHER" id="PTHR31815:SF3">
    <property type="entry name" value="TRANSMEMBRANE PROTEIN 200B"/>
    <property type="match status" value="1"/>
</dbReference>
<comment type="subcellular location">
    <subcellularLocation>
        <location evidence="1">Membrane</location>
        <topology evidence="1">Multi-pass membrane protein</topology>
    </subcellularLocation>
</comment>
<dbReference type="OMA" id="GIPTLKC"/>
<dbReference type="Ensembl" id="ENSEEET00000043353.2">
    <property type="protein sequence ID" value="ENSEEEP00000042865.1"/>
    <property type="gene ID" value="ENSEEEG00000020224.2"/>
</dbReference>
<feature type="compositionally biased region" description="Basic residues" evidence="6">
    <location>
        <begin position="128"/>
        <end position="141"/>
    </location>
</feature>
<dbReference type="GeneTree" id="ENSGT00530000063698"/>
<organism evidence="8 9">
    <name type="scientific">Electrophorus electricus</name>
    <name type="common">Electric eel</name>
    <name type="synonym">Gymnotus electricus</name>
    <dbReference type="NCBI Taxonomy" id="8005"/>
    <lineage>
        <taxon>Eukaryota</taxon>
        <taxon>Metazoa</taxon>
        <taxon>Chordata</taxon>
        <taxon>Craniata</taxon>
        <taxon>Vertebrata</taxon>
        <taxon>Euteleostomi</taxon>
        <taxon>Actinopterygii</taxon>
        <taxon>Neopterygii</taxon>
        <taxon>Teleostei</taxon>
        <taxon>Ostariophysi</taxon>
        <taxon>Gymnotiformes</taxon>
        <taxon>Gymnotoidei</taxon>
        <taxon>Gymnotidae</taxon>
        <taxon>Electrophorus</taxon>
    </lineage>
</organism>
<evidence type="ECO:0000256" key="1">
    <source>
        <dbReference type="ARBA" id="ARBA00004141"/>
    </source>
</evidence>
<keyword evidence="4 7" id="KW-1133">Transmembrane helix</keyword>
<proteinExistence type="inferred from homology"/>
<evidence type="ECO:0000256" key="7">
    <source>
        <dbReference type="SAM" id="Phobius"/>
    </source>
</evidence>